<dbReference type="AlphaFoldDB" id="A0A7X0M563"/>
<keyword evidence="5" id="KW-0777">Teichoic acid biosynthesis</keyword>
<keyword evidence="3" id="KW-1003">Cell membrane</keyword>
<sequence length="833" mass="90443">MRPDVSVVLACGDPDPRVVASVLGQSLGNVELVVVGSAGGAAGGDQRMRYVAGQEAGGRGAARNEGLDAVRAPFVMVLDDGVVLTRHACGSLLAEVERTGGDFATGAVTWPRGTAAGPRAGFYAPRRVVAGVRDEPRMFLDAAVTNKLYRTGFLREHGVRFPEDVHEEDVVFTAQVFRDARRFAVVPWPVHLAPPRTGDGDLDDVRRRVRAARTADARLRDGGAPDLVAARQRRFLVHDLRGHLDGLPRRDAVWVKEFAAALRPYLSELEPGVEATVDPMVAVCCHLARAGRVADLVVAARSLTTPRAAPRHALRVDGRTYWGTRAHPGLDITGLGLAELPFSASRIRHEVTEITASGTVVSLTIRTYDPFAVLRRGRTVADLVVRGTRVRLAPRRQPDGGYLVRAEIDLAGTPPGRGGRTDALIRFTRADGHHTSDRLLVDPATPPLVLTTGGHQVTVGPVGDSAFLRVRWRGAGVARPRTRPRRVLTGARVKEWVYRRLIRVVRPRPGLALFESAGGAAYTGNPRYVHEEIRRRGLPLRVCWSVRGDPSGFPADVPLVRRMSWRYVWLLARAGYWVDDRGLPAGFPKPARTRYLQTWDGFPEAGPGGDAAERRAAVARWDALVSPGPEFTRVFVPATEFTGTVLPFGSPKCDVLVTGDPGAAHRVRAALEIPPDRRVLLYAPHPGTTAGDGLEVVAETLAGQWVIVVHAEGRYRIPRRVRPLVRTAGPEVNDLILASDALAGDHMPLVRDYACTGRPILIYSPGGPAGDRCDPLPGPVLTTPKELVTALADLDEVTERHAARYADFRALYCADETGDAARRVVAAFFHPRR</sequence>
<dbReference type="InterPro" id="IPR029044">
    <property type="entry name" value="Nucleotide-diphossugar_trans"/>
</dbReference>
<dbReference type="Gene3D" id="3.40.50.12580">
    <property type="match status" value="1"/>
</dbReference>
<dbReference type="InterPro" id="IPR051612">
    <property type="entry name" value="Teichoic_Acid_Biosynth"/>
</dbReference>
<organism evidence="8 9">
    <name type="scientific">Sphaerisporangium rubeum</name>
    <dbReference type="NCBI Taxonomy" id="321317"/>
    <lineage>
        <taxon>Bacteria</taxon>
        <taxon>Bacillati</taxon>
        <taxon>Actinomycetota</taxon>
        <taxon>Actinomycetes</taxon>
        <taxon>Streptosporangiales</taxon>
        <taxon>Streptosporangiaceae</taxon>
        <taxon>Sphaerisporangium</taxon>
    </lineage>
</organism>
<dbReference type="Proteomes" id="UP000555564">
    <property type="component" value="Unassembled WGS sequence"/>
</dbReference>
<keyword evidence="6" id="KW-0472">Membrane</keyword>
<dbReference type="RefSeq" id="WP_184979038.1">
    <property type="nucleotide sequence ID" value="NZ_BAAALO010000042.1"/>
</dbReference>
<evidence type="ECO:0000256" key="3">
    <source>
        <dbReference type="ARBA" id="ARBA00022475"/>
    </source>
</evidence>
<reference evidence="8 9" key="1">
    <citation type="submission" date="2020-08" db="EMBL/GenBank/DDBJ databases">
        <title>Sequencing the genomes of 1000 actinobacteria strains.</title>
        <authorList>
            <person name="Klenk H.-P."/>
        </authorList>
    </citation>
    <scope>NUCLEOTIDE SEQUENCE [LARGE SCALE GENOMIC DNA]</scope>
    <source>
        <strain evidence="8 9">DSM 44936</strain>
    </source>
</reference>
<dbReference type="Gene3D" id="3.90.550.10">
    <property type="entry name" value="Spore Coat Polysaccharide Biosynthesis Protein SpsA, Chain A"/>
    <property type="match status" value="1"/>
</dbReference>
<dbReference type="SUPFAM" id="SSF53756">
    <property type="entry name" value="UDP-Glycosyltransferase/glycogen phosphorylase"/>
    <property type="match status" value="1"/>
</dbReference>
<keyword evidence="4 8" id="KW-0808">Transferase</keyword>
<accession>A0A7X0M563</accession>
<dbReference type="SUPFAM" id="SSF53448">
    <property type="entry name" value="Nucleotide-diphospho-sugar transferases"/>
    <property type="match status" value="1"/>
</dbReference>
<name>A0A7X0M563_9ACTN</name>
<dbReference type="Pfam" id="PF04464">
    <property type="entry name" value="Glyphos_transf"/>
    <property type="match status" value="2"/>
</dbReference>
<dbReference type="InterPro" id="IPR043149">
    <property type="entry name" value="TagF_N"/>
</dbReference>
<dbReference type="InterPro" id="IPR007554">
    <property type="entry name" value="Glycerophosphate_synth"/>
</dbReference>
<protein>
    <submittedName>
        <fullName evidence="8">CDP-glycerol glycerophosphotransferase</fullName>
        <ecNumber evidence="8">2.7.8.12</ecNumber>
    </submittedName>
</protein>
<dbReference type="GO" id="GO:0019350">
    <property type="term" value="P:teichoic acid biosynthetic process"/>
    <property type="evidence" value="ECO:0007669"/>
    <property type="project" value="UniProtKB-KW"/>
</dbReference>
<evidence type="ECO:0000256" key="4">
    <source>
        <dbReference type="ARBA" id="ARBA00022679"/>
    </source>
</evidence>
<proteinExistence type="inferred from homology"/>
<dbReference type="EC" id="2.7.8.12" evidence="8"/>
<evidence type="ECO:0000256" key="1">
    <source>
        <dbReference type="ARBA" id="ARBA00004202"/>
    </source>
</evidence>
<feature type="domain" description="Glycosyltransferase 2-like" evidence="7">
    <location>
        <begin position="19"/>
        <end position="110"/>
    </location>
</feature>
<dbReference type="InterPro" id="IPR001173">
    <property type="entry name" value="Glyco_trans_2-like"/>
</dbReference>
<dbReference type="InterPro" id="IPR043148">
    <property type="entry name" value="TagF_C"/>
</dbReference>
<evidence type="ECO:0000313" key="8">
    <source>
        <dbReference type="EMBL" id="MBB6471887.1"/>
    </source>
</evidence>
<evidence type="ECO:0000256" key="6">
    <source>
        <dbReference type="ARBA" id="ARBA00023136"/>
    </source>
</evidence>
<dbReference type="PANTHER" id="PTHR37316:SF3">
    <property type="entry name" value="TEICHOIC ACID GLYCEROL-PHOSPHATE TRANSFERASE"/>
    <property type="match status" value="1"/>
</dbReference>
<gene>
    <name evidence="8" type="ORF">BJ992_001318</name>
</gene>
<dbReference type="GO" id="GO:0005886">
    <property type="term" value="C:plasma membrane"/>
    <property type="evidence" value="ECO:0007669"/>
    <property type="project" value="UniProtKB-SubCell"/>
</dbReference>
<comment type="similarity">
    <text evidence="2">Belongs to the CDP-glycerol glycerophosphotransferase family.</text>
</comment>
<evidence type="ECO:0000259" key="7">
    <source>
        <dbReference type="Pfam" id="PF00535"/>
    </source>
</evidence>
<evidence type="ECO:0000313" key="9">
    <source>
        <dbReference type="Proteomes" id="UP000555564"/>
    </source>
</evidence>
<comment type="caution">
    <text evidence="8">The sequence shown here is derived from an EMBL/GenBank/DDBJ whole genome shotgun (WGS) entry which is preliminary data.</text>
</comment>
<comment type="subcellular location">
    <subcellularLocation>
        <location evidence="1">Cell membrane</location>
        <topology evidence="1">Peripheral membrane protein</topology>
    </subcellularLocation>
</comment>
<dbReference type="PANTHER" id="PTHR37316">
    <property type="entry name" value="TEICHOIC ACID GLYCEROL-PHOSPHATE PRIMASE"/>
    <property type="match status" value="1"/>
</dbReference>
<dbReference type="EMBL" id="JACHIU010000001">
    <property type="protein sequence ID" value="MBB6471887.1"/>
    <property type="molecule type" value="Genomic_DNA"/>
</dbReference>
<keyword evidence="9" id="KW-1185">Reference proteome</keyword>
<dbReference type="GO" id="GO:0047355">
    <property type="term" value="F:CDP-glycerol glycerophosphotransferase activity"/>
    <property type="evidence" value="ECO:0007669"/>
    <property type="project" value="UniProtKB-EC"/>
</dbReference>
<evidence type="ECO:0000256" key="5">
    <source>
        <dbReference type="ARBA" id="ARBA00022944"/>
    </source>
</evidence>
<evidence type="ECO:0000256" key="2">
    <source>
        <dbReference type="ARBA" id="ARBA00010488"/>
    </source>
</evidence>
<dbReference type="Pfam" id="PF00535">
    <property type="entry name" value="Glycos_transf_2"/>
    <property type="match status" value="1"/>
</dbReference>
<dbReference type="Gene3D" id="3.40.50.11820">
    <property type="match status" value="1"/>
</dbReference>